<feature type="transmembrane region" description="Helical" evidence="6">
    <location>
        <begin position="172"/>
        <end position="190"/>
    </location>
</feature>
<feature type="transmembrane region" description="Helical" evidence="6">
    <location>
        <begin position="210"/>
        <end position="227"/>
    </location>
</feature>
<dbReference type="AlphaFoldDB" id="G8RJT1"/>
<keyword evidence="3 6" id="KW-1133">Transmembrane helix</keyword>
<dbReference type="Gene3D" id="1.20.1250.20">
    <property type="entry name" value="MFS general substrate transporter like domains"/>
    <property type="match status" value="1"/>
</dbReference>
<dbReference type="PANTHER" id="PTHR42718">
    <property type="entry name" value="MAJOR FACILITATOR SUPERFAMILY MULTIDRUG TRANSPORTER MFSC"/>
    <property type="match status" value="1"/>
</dbReference>
<dbReference type="CDD" id="cd17321">
    <property type="entry name" value="MFS_MMR_MDR_like"/>
    <property type="match status" value="1"/>
</dbReference>
<evidence type="ECO:0000256" key="3">
    <source>
        <dbReference type="ARBA" id="ARBA00022989"/>
    </source>
</evidence>
<feature type="transmembrane region" description="Helical" evidence="6">
    <location>
        <begin position="369"/>
        <end position="392"/>
    </location>
</feature>
<name>G8RJT1_MYCRN</name>
<keyword evidence="9" id="KW-1185">Reference proteome</keyword>
<keyword evidence="4 6" id="KW-0472">Membrane</keyword>
<evidence type="ECO:0000259" key="7">
    <source>
        <dbReference type="PROSITE" id="PS50850"/>
    </source>
</evidence>
<feature type="domain" description="Major facilitator superfamily (MFS) profile" evidence="7">
    <location>
        <begin position="20"/>
        <end position="479"/>
    </location>
</feature>
<accession>G8RJT1</accession>
<dbReference type="OrthoDB" id="7375466at2"/>
<dbReference type="Gene3D" id="1.20.1720.10">
    <property type="entry name" value="Multidrug resistance protein D"/>
    <property type="match status" value="1"/>
</dbReference>
<evidence type="ECO:0000256" key="4">
    <source>
        <dbReference type="ARBA" id="ARBA00023136"/>
    </source>
</evidence>
<feature type="transmembrane region" description="Helical" evidence="6">
    <location>
        <begin position="20"/>
        <end position="46"/>
    </location>
</feature>
<feature type="transmembrane region" description="Helical" evidence="6">
    <location>
        <begin position="58"/>
        <end position="77"/>
    </location>
</feature>
<dbReference type="PANTHER" id="PTHR42718:SF42">
    <property type="entry name" value="EXPORT PROTEIN"/>
    <property type="match status" value="1"/>
</dbReference>
<dbReference type="eggNOG" id="COG0477">
    <property type="taxonomic scope" value="Bacteria"/>
</dbReference>
<feature type="transmembrane region" description="Helical" evidence="6">
    <location>
        <begin position="453"/>
        <end position="475"/>
    </location>
</feature>
<dbReference type="InterPro" id="IPR020846">
    <property type="entry name" value="MFS_dom"/>
</dbReference>
<evidence type="ECO:0000256" key="5">
    <source>
        <dbReference type="SAM" id="MobiDB-lite"/>
    </source>
</evidence>
<dbReference type="PROSITE" id="PS50850">
    <property type="entry name" value="MFS"/>
    <property type="match status" value="1"/>
</dbReference>
<feature type="transmembrane region" description="Helical" evidence="6">
    <location>
        <begin position="239"/>
        <end position="256"/>
    </location>
</feature>
<dbReference type="GO" id="GO:0022857">
    <property type="term" value="F:transmembrane transporter activity"/>
    <property type="evidence" value="ECO:0007669"/>
    <property type="project" value="InterPro"/>
</dbReference>
<reference evidence="8 9" key="1">
    <citation type="submission" date="2011-12" db="EMBL/GenBank/DDBJ databases">
        <title>Complete sequence of Mycobacterium rhodesiae NBB3.</title>
        <authorList>
            <consortium name="US DOE Joint Genome Institute"/>
            <person name="Lucas S."/>
            <person name="Han J."/>
            <person name="Lapidus A."/>
            <person name="Cheng J.-F."/>
            <person name="Goodwin L."/>
            <person name="Pitluck S."/>
            <person name="Peters L."/>
            <person name="Mikhailova N."/>
            <person name="Gu W."/>
            <person name="Detter J.C."/>
            <person name="Han C."/>
            <person name="Tapia R."/>
            <person name="Land M."/>
            <person name="Hauser L."/>
            <person name="Kyrpides N."/>
            <person name="Ivanova N."/>
            <person name="Pagani I."/>
            <person name="Mattes T."/>
            <person name="Holmes A."/>
            <person name="Rutledge P."/>
            <person name="Paulsen I."/>
            <person name="Coleman N."/>
            <person name="Woyke T."/>
        </authorList>
    </citation>
    <scope>NUCLEOTIDE SEQUENCE [LARGE SCALE GENOMIC DNA]</scope>
    <source>
        <strain evidence="8 9">NBB3</strain>
    </source>
</reference>
<dbReference type="EMBL" id="CP003169">
    <property type="protein sequence ID" value="AEV76022.1"/>
    <property type="molecule type" value="Genomic_DNA"/>
</dbReference>
<protein>
    <submittedName>
        <fullName evidence="8">Arabinose efflux permease family protein</fullName>
    </submittedName>
</protein>
<feature type="transmembrane region" description="Helical" evidence="6">
    <location>
        <begin position="413"/>
        <end position="433"/>
    </location>
</feature>
<gene>
    <name evidence="8" type="ordered locus">MycrhN_5553</name>
</gene>
<feature type="transmembrane region" description="Helical" evidence="6">
    <location>
        <begin position="338"/>
        <end position="357"/>
    </location>
</feature>
<dbReference type="HOGENOM" id="CLU_000960_28_2_11"/>
<evidence type="ECO:0000313" key="8">
    <source>
        <dbReference type="EMBL" id="AEV76022.1"/>
    </source>
</evidence>
<proteinExistence type="predicted"/>
<dbReference type="RefSeq" id="WP_014213761.1">
    <property type="nucleotide sequence ID" value="NC_016604.1"/>
</dbReference>
<evidence type="ECO:0000313" key="9">
    <source>
        <dbReference type="Proteomes" id="UP000005442"/>
    </source>
</evidence>
<dbReference type="Proteomes" id="UP000005442">
    <property type="component" value="Chromosome"/>
</dbReference>
<evidence type="ECO:0000256" key="2">
    <source>
        <dbReference type="ARBA" id="ARBA00022692"/>
    </source>
</evidence>
<feature type="region of interest" description="Disordered" evidence="5">
    <location>
        <begin position="486"/>
        <end position="506"/>
    </location>
</feature>
<dbReference type="InterPro" id="IPR036259">
    <property type="entry name" value="MFS_trans_sf"/>
</dbReference>
<sequence>MPADPDDRTSRRVDDTDKPLVAVAVLASFVAFLDGSVVNLALPAIGREFGGGLALQQWVVDGYLLTLGALILVAGAISDQFGRLSVLRMGLMVFAVSSVLCAVAPSGWVLVAARCLQGVGAAFLVPSSLAMINAHFSGPAQARAIGTWTAWTGTAFVIGPLLGGVLVDALNWRWIFGVNLVPLAVTLYLVTKLPSGELAAAKRPTRIDFVGALLNAVGLTGAVYALIEGQRLGFSHPAVVASLVIGIACLVAFPLWEWRTPQPMMPLQIFAARNFAVGNLATVFLYAGVSLGMLVVGLFLQETAGLSATAAGLASLPVPVLSFVLARRFATLAGTHGPRLFMAVGPLTAALGYLVMARASEPFDFWTQMLPGLVMFGLGLTITVSPLTAAILAAVDPAQSGIGSAINNAVSRISGLIAIAFTGVIVALGERWGHGLGPGDDGNGGSAVDFQGFRQGMLVTAGLFVLAGVISAVGIRNDRYDTSRVSASTAAPCHDRSTPPPAYTPN</sequence>
<evidence type="ECO:0000256" key="1">
    <source>
        <dbReference type="ARBA" id="ARBA00004651"/>
    </source>
</evidence>
<dbReference type="STRING" id="710685.MycrhN_5553"/>
<feature type="transmembrane region" description="Helical" evidence="6">
    <location>
        <begin position="277"/>
        <end position="300"/>
    </location>
</feature>
<organism evidence="8 9">
    <name type="scientific">Mycolicibacterium rhodesiae (strain NBB3)</name>
    <name type="common">Mycobacterium rhodesiae</name>
    <dbReference type="NCBI Taxonomy" id="710685"/>
    <lineage>
        <taxon>Bacteria</taxon>
        <taxon>Bacillati</taxon>
        <taxon>Actinomycetota</taxon>
        <taxon>Actinomycetes</taxon>
        <taxon>Mycobacteriales</taxon>
        <taxon>Mycobacteriaceae</taxon>
        <taxon>Mycolicibacterium</taxon>
    </lineage>
</organism>
<dbReference type="InterPro" id="IPR011701">
    <property type="entry name" value="MFS"/>
</dbReference>
<feature type="transmembrane region" description="Helical" evidence="6">
    <location>
        <begin position="306"/>
        <end position="326"/>
    </location>
</feature>
<keyword evidence="2 6" id="KW-0812">Transmembrane</keyword>
<feature type="transmembrane region" description="Helical" evidence="6">
    <location>
        <begin position="148"/>
        <end position="166"/>
    </location>
</feature>
<dbReference type="PATRIC" id="fig|710685.3.peg.5574"/>
<comment type="subcellular location">
    <subcellularLocation>
        <location evidence="1">Cell membrane</location>
        <topology evidence="1">Multi-pass membrane protein</topology>
    </subcellularLocation>
</comment>
<feature type="transmembrane region" description="Helical" evidence="6">
    <location>
        <begin position="116"/>
        <end position="136"/>
    </location>
</feature>
<dbReference type="SUPFAM" id="SSF103473">
    <property type="entry name" value="MFS general substrate transporter"/>
    <property type="match status" value="1"/>
</dbReference>
<evidence type="ECO:0000256" key="6">
    <source>
        <dbReference type="SAM" id="Phobius"/>
    </source>
</evidence>
<dbReference type="Pfam" id="PF07690">
    <property type="entry name" value="MFS_1"/>
    <property type="match status" value="1"/>
</dbReference>
<dbReference type="GO" id="GO:0005886">
    <property type="term" value="C:plasma membrane"/>
    <property type="evidence" value="ECO:0007669"/>
    <property type="project" value="UniProtKB-SubCell"/>
</dbReference>
<feature type="transmembrane region" description="Helical" evidence="6">
    <location>
        <begin position="89"/>
        <end position="110"/>
    </location>
</feature>
<dbReference type="KEGG" id="mrh:MycrhN_5553"/>